<feature type="signal peptide" evidence="2">
    <location>
        <begin position="1"/>
        <end position="31"/>
    </location>
</feature>
<dbReference type="PANTHER" id="PTHR30222">
    <property type="entry name" value="SPERMIDINE/PUTRESCINE-BINDING PERIPLASMIC PROTEIN"/>
    <property type="match status" value="1"/>
</dbReference>
<dbReference type="KEGG" id="mgx:CM1_00220"/>
<evidence type="ECO:0000313" key="3">
    <source>
        <dbReference type="EMBL" id="AFQ03836.1"/>
    </source>
</evidence>
<evidence type="ECO:0000256" key="1">
    <source>
        <dbReference type="ARBA" id="ARBA00022729"/>
    </source>
</evidence>
<proteinExistence type="predicted"/>
<dbReference type="PANTHER" id="PTHR30222:SF17">
    <property type="entry name" value="SPERMIDINE_PUTRESCINE-BINDING PERIPLASMIC PROTEIN"/>
    <property type="match status" value="1"/>
</dbReference>
<sequence length="483" mass="54896">MKKQLKYCFFSLFVSLSSILSSCGSTTFVLANFESYISPLLLERVQEKHPLTFLTYPSNEKLINGFANNTYSVAVASTYTVSELIERDLLSPIDWSQFNLKKSSSSSDKVNNASDAKDLFIDSIKEISQQTKDSKNNELLHWAVPYFLQNLVFVYRGEKISELEQENVSWTDVIKAIVKHKDRFNDNRLVFIDDARTIFSLANIVNTNNNSADVNPKEDGIGYFTNVYESFQRLGLTKSNLDSIFVNSDSNIVINELASGRRQGGIVYNGDAVYAALGGDLRDELSEEQIPDGNNFHIVQPKISSVALDLLVINKQQSNFQKEAHEIIFDLALDGADQTKEQLIKTDEELGTDDEDFYLKGAMQNFSYVNYVSPLKVISDPSTGIVSSKKNNAEMKSKQMSTDQMTSEKEFDYYTETLKALLEKEDSAELNENEKKLVETIKKAYTIEKDSSIRWNQLVEKPISPLQRSNLSLSWLDFKLHWW</sequence>
<organism evidence="3 4">
    <name type="scientific">Mycoplasmoides genitalium M6320</name>
    <dbReference type="NCBI Taxonomy" id="662945"/>
    <lineage>
        <taxon>Bacteria</taxon>
        <taxon>Bacillati</taxon>
        <taxon>Mycoplasmatota</taxon>
        <taxon>Mycoplasmoidales</taxon>
        <taxon>Mycoplasmoidaceae</taxon>
        <taxon>Mycoplasmoides</taxon>
    </lineage>
</organism>
<dbReference type="Proteomes" id="UP000005254">
    <property type="component" value="Chromosome"/>
</dbReference>
<evidence type="ECO:0000313" key="4">
    <source>
        <dbReference type="Proteomes" id="UP000005254"/>
    </source>
</evidence>
<gene>
    <name evidence="3" type="ORF">CM1_00220</name>
</gene>
<accession>A0ABC7ZI43</accession>
<dbReference type="RefSeq" id="WP_014894365.1">
    <property type="nucleotide sequence ID" value="NC_018497.1"/>
</dbReference>
<reference evidence="3 4" key="1">
    <citation type="journal article" date="2012" name="J. Bacteriol.">
        <title>Draft Genome Sequences of Four Axenic Mycoplasma genitalium Strains Isolated from Denmark, Japan, and Australia.</title>
        <authorList>
            <person name="McGowin C.L."/>
            <person name="Ma L."/>
            <person name="Jensen J.S."/>
            <person name="Mancuso M.M."/>
            <person name="Hamasuna R."/>
            <person name="Adegboye D."/>
            <person name="Martin D.H."/>
        </authorList>
    </citation>
    <scope>NUCLEOTIDE SEQUENCE [LARGE SCALE GENOMIC DNA]</scope>
    <source>
        <strain evidence="3 4">M6320</strain>
    </source>
</reference>
<dbReference type="PROSITE" id="PS51257">
    <property type="entry name" value="PROKAR_LIPOPROTEIN"/>
    <property type="match status" value="1"/>
</dbReference>
<evidence type="ECO:0000256" key="2">
    <source>
        <dbReference type="SAM" id="SignalP"/>
    </source>
</evidence>
<dbReference type="Pfam" id="PF02030">
    <property type="entry name" value="Lipoprotein_8"/>
    <property type="match status" value="1"/>
</dbReference>
<dbReference type="PRINTS" id="PR00905">
    <property type="entry name" value="MG045FAMILY"/>
</dbReference>
<dbReference type="EMBL" id="CP003772">
    <property type="protein sequence ID" value="AFQ03836.1"/>
    <property type="molecule type" value="Genomic_DNA"/>
</dbReference>
<name>A0ABC7ZI43_MYCGT</name>
<protein>
    <submittedName>
        <fullName evidence="3">Spermidine/putrescine ABC transporter spermidine/putrescine binding protein</fullName>
    </submittedName>
</protein>
<dbReference type="Gene3D" id="3.40.190.10">
    <property type="entry name" value="Periplasmic binding protein-like II"/>
    <property type="match status" value="1"/>
</dbReference>
<dbReference type="SUPFAM" id="SSF53850">
    <property type="entry name" value="Periplasmic binding protein-like II"/>
    <property type="match status" value="1"/>
</dbReference>
<dbReference type="InterPro" id="IPR000044">
    <property type="entry name" value="Uncharacterised_lipoprot_MG045"/>
</dbReference>
<keyword evidence="1 2" id="KW-0732">Signal</keyword>
<dbReference type="AlphaFoldDB" id="A0ABC7ZI43"/>
<feature type="chain" id="PRO_5044878240" evidence="2">
    <location>
        <begin position="32"/>
        <end position="483"/>
    </location>
</feature>